<sequence length="291" mass="31279">MGDLLCDATVIIPAHNAGAQIDAQLAALAAQRYDGVWEVLVVDNGSTDDTAAVALRWAGRLPGLRVIREDRLGVNYARNAGARVARGEILAFCDADDVATPSWLGELVAACADADIAGGYLDQAALNSPRAQASRLANPTDRLPLIMDWLPYATGACMAVRATVFGKLDGFDETYADGGGDDVELCLRAQFAGHTVAFAPGAVMRYRLRAGLRQIARQQFGYGRADARLFRDFRGRGLTVNSTGEAARGWLGLLLRAYVLGDPDRAGLWVCEAAWRAGRLRGSLQQRVWCP</sequence>
<dbReference type="PANTHER" id="PTHR43179:SF7">
    <property type="entry name" value="RHAMNOSYLTRANSFERASE WBBL"/>
    <property type="match status" value="1"/>
</dbReference>
<evidence type="ECO:0000313" key="2">
    <source>
        <dbReference type="EMBL" id="GIE40897.1"/>
    </source>
</evidence>
<gene>
    <name evidence="2" type="ORF">Alo02nite_37950</name>
    <name evidence="3" type="ORF">BJ964_008208</name>
</gene>
<evidence type="ECO:0000259" key="1">
    <source>
        <dbReference type="Pfam" id="PF00535"/>
    </source>
</evidence>
<dbReference type="GO" id="GO:0016740">
    <property type="term" value="F:transferase activity"/>
    <property type="evidence" value="ECO:0007669"/>
    <property type="project" value="UniProtKB-KW"/>
</dbReference>
<evidence type="ECO:0000313" key="5">
    <source>
        <dbReference type="Proteomes" id="UP000631312"/>
    </source>
</evidence>
<feature type="domain" description="Glycosyltransferase 2-like" evidence="1">
    <location>
        <begin position="9"/>
        <end position="166"/>
    </location>
</feature>
<dbReference type="InterPro" id="IPR001173">
    <property type="entry name" value="Glyco_trans_2-like"/>
</dbReference>
<keyword evidence="3" id="KW-0808">Transferase</keyword>
<dbReference type="SUPFAM" id="SSF53448">
    <property type="entry name" value="Nucleotide-diphospho-sugar transferases"/>
    <property type="match status" value="1"/>
</dbReference>
<dbReference type="RefSeq" id="WP_188125667.1">
    <property type="nucleotide sequence ID" value="NZ_BOMP01000055.1"/>
</dbReference>
<reference evidence="2 5" key="2">
    <citation type="submission" date="2021-01" db="EMBL/GenBank/DDBJ databases">
        <title>Whole genome shotgun sequence of Actinoplanes lobatus NBRC 12513.</title>
        <authorList>
            <person name="Komaki H."/>
            <person name="Tamura T."/>
        </authorList>
    </citation>
    <scope>NUCLEOTIDE SEQUENCE [LARGE SCALE GENOMIC DNA]</scope>
    <source>
        <strain evidence="2 5">NBRC 12513</strain>
    </source>
</reference>
<dbReference type="EMBL" id="JACHNC010000001">
    <property type="protein sequence ID" value="MBB4754047.1"/>
    <property type="molecule type" value="Genomic_DNA"/>
</dbReference>
<organism evidence="3 4">
    <name type="scientific">Actinoplanes lobatus</name>
    <dbReference type="NCBI Taxonomy" id="113568"/>
    <lineage>
        <taxon>Bacteria</taxon>
        <taxon>Bacillati</taxon>
        <taxon>Actinomycetota</taxon>
        <taxon>Actinomycetes</taxon>
        <taxon>Micromonosporales</taxon>
        <taxon>Micromonosporaceae</taxon>
        <taxon>Actinoplanes</taxon>
    </lineage>
</organism>
<proteinExistence type="predicted"/>
<evidence type="ECO:0000313" key="3">
    <source>
        <dbReference type="EMBL" id="MBB4754047.1"/>
    </source>
</evidence>
<dbReference type="InterPro" id="IPR029044">
    <property type="entry name" value="Nucleotide-diphossugar_trans"/>
</dbReference>
<protein>
    <submittedName>
        <fullName evidence="3">Glycosyltransferase involved in cell wall biosynthesis</fullName>
    </submittedName>
</protein>
<accession>A0A7W7HNZ6</accession>
<evidence type="ECO:0000313" key="4">
    <source>
        <dbReference type="Proteomes" id="UP000590511"/>
    </source>
</evidence>
<dbReference type="Gene3D" id="3.90.550.10">
    <property type="entry name" value="Spore Coat Polysaccharide Biosynthesis Protein SpsA, Chain A"/>
    <property type="match status" value="1"/>
</dbReference>
<reference evidence="3 4" key="1">
    <citation type="submission" date="2020-08" db="EMBL/GenBank/DDBJ databases">
        <title>Sequencing the genomes of 1000 actinobacteria strains.</title>
        <authorList>
            <person name="Klenk H.-P."/>
        </authorList>
    </citation>
    <scope>NUCLEOTIDE SEQUENCE [LARGE SCALE GENOMIC DNA]</scope>
    <source>
        <strain evidence="3 4">DSM 43150</strain>
    </source>
</reference>
<dbReference type="Proteomes" id="UP000590511">
    <property type="component" value="Unassembled WGS sequence"/>
</dbReference>
<dbReference type="EMBL" id="BOMP01000055">
    <property type="protein sequence ID" value="GIE40897.1"/>
    <property type="molecule type" value="Genomic_DNA"/>
</dbReference>
<dbReference type="PANTHER" id="PTHR43179">
    <property type="entry name" value="RHAMNOSYLTRANSFERASE WBBL"/>
    <property type="match status" value="1"/>
</dbReference>
<dbReference type="AlphaFoldDB" id="A0A7W7HNZ6"/>
<name>A0A7W7HNZ6_9ACTN</name>
<dbReference type="Pfam" id="PF00535">
    <property type="entry name" value="Glycos_transf_2"/>
    <property type="match status" value="1"/>
</dbReference>
<comment type="caution">
    <text evidence="3">The sequence shown here is derived from an EMBL/GenBank/DDBJ whole genome shotgun (WGS) entry which is preliminary data.</text>
</comment>
<keyword evidence="5" id="KW-1185">Reference proteome</keyword>
<dbReference type="Proteomes" id="UP000631312">
    <property type="component" value="Unassembled WGS sequence"/>
</dbReference>